<dbReference type="InterPro" id="IPR036950">
    <property type="entry name" value="PBP_transglycosylase"/>
</dbReference>
<dbReference type="InterPro" id="IPR011812">
    <property type="entry name" value="Pep_trsgly"/>
</dbReference>
<dbReference type="NCBIfam" id="TIGR02070">
    <property type="entry name" value="mono_pep_trsgly"/>
    <property type="match status" value="1"/>
</dbReference>
<comment type="subcellular location">
    <subcellularLocation>
        <location evidence="11">Cell inner membrane</location>
        <topology evidence="11">Single-pass membrane protein</topology>
    </subcellularLocation>
</comment>
<keyword evidence="7 11" id="KW-0573">Peptidoglycan synthesis</keyword>
<evidence type="ECO:0000259" key="12">
    <source>
        <dbReference type="Pfam" id="PF00912"/>
    </source>
</evidence>
<keyword evidence="8 11" id="KW-1133">Transmembrane helix</keyword>
<proteinExistence type="inferred from homology"/>
<dbReference type="EC" id="2.4.99.28" evidence="11"/>
<comment type="function">
    <text evidence="11">Peptidoglycan polymerase that catalyzes glycan chain elongation from lipid-linked precursors.</text>
</comment>
<keyword evidence="10 11" id="KW-0961">Cell wall biogenesis/degradation</keyword>
<dbReference type="HAMAP" id="MF_00766">
    <property type="entry name" value="PGT_MtgA"/>
    <property type="match status" value="1"/>
</dbReference>
<keyword evidence="3 11" id="KW-0328">Glycosyltransferase</keyword>
<keyword evidence="4 11" id="KW-0808">Transferase</keyword>
<protein>
    <recommendedName>
        <fullName evidence="11">Biosynthetic peptidoglycan transglycosylase</fullName>
        <ecNumber evidence="11">2.4.99.28</ecNumber>
    </recommendedName>
    <alternativeName>
        <fullName evidence="11">Glycan polymerase</fullName>
    </alternativeName>
    <alternativeName>
        <fullName evidence="11">Peptidoglycan glycosyltransferase MtgA</fullName>
        <shortName evidence="11">PGT</shortName>
    </alternativeName>
</protein>
<dbReference type="Pfam" id="PF00912">
    <property type="entry name" value="Transgly"/>
    <property type="match status" value="1"/>
</dbReference>
<feature type="transmembrane region" description="Helical" evidence="11">
    <location>
        <begin position="12"/>
        <end position="37"/>
    </location>
</feature>
<evidence type="ECO:0000256" key="5">
    <source>
        <dbReference type="ARBA" id="ARBA00022692"/>
    </source>
</evidence>
<evidence type="ECO:0000313" key="14">
    <source>
        <dbReference type="Proteomes" id="UP001597101"/>
    </source>
</evidence>
<evidence type="ECO:0000256" key="1">
    <source>
        <dbReference type="ARBA" id="ARBA00022475"/>
    </source>
</evidence>
<dbReference type="EMBL" id="JBHTJV010000002">
    <property type="protein sequence ID" value="MFD0914913.1"/>
    <property type="molecule type" value="Genomic_DNA"/>
</dbReference>
<sequence>MLRRPSGVRGWLWWAIKRLAIVAAILIAIPVFLTLIYKPTGVRPVSTLMLAERVSGEPVRRDWVAFEDISPVLWQSVMMSEDGQFCAHDGVDWAQVNLVLDDVLEGEKVRGASTISMQTVKNLYLWSSRSYIRKVLEVPLAMMVDFVWGKKRVMEVYLNIAEWGPGIYGIEAAAQHHFSRSAKRLSRRQAALLAVTLPNPKLRNPRKPSRGMNRLARLVERRARASGAYIGCLR</sequence>
<evidence type="ECO:0000256" key="10">
    <source>
        <dbReference type="ARBA" id="ARBA00023316"/>
    </source>
</evidence>
<keyword evidence="5 11" id="KW-0812">Transmembrane</keyword>
<accession>A0ABW3FBT0</accession>
<dbReference type="PANTHER" id="PTHR30400">
    <property type="entry name" value="MONOFUNCTIONAL BIOSYNTHETIC PEPTIDOGLYCAN TRANSGLYCOSYLASE"/>
    <property type="match status" value="1"/>
</dbReference>
<dbReference type="InterPro" id="IPR001264">
    <property type="entry name" value="Glyco_trans_51"/>
</dbReference>
<evidence type="ECO:0000256" key="11">
    <source>
        <dbReference type="HAMAP-Rule" id="MF_00766"/>
    </source>
</evidence>
<reference evidence="14" key="1">
    <citation type="journal article" date="2019" name="Int. J. Syst. Evol. Microbiol.">
        <title>The Global Catalogue of Microorganisms (GCM) 10K type strain sequencing project: providing services to taxonomists for standard genome sequencing and annotation.</title>
        <authorList>
            <consortium name="The Broad Institute Genomics Platform"/>
            <consortium name="The Broad Institute Genome Sequencing Center for Infectious Disease"/>
            <person name="Wu L."/>
            <person name="Ma J."/>
        </authorList>
    </citation>
    <scope>NUCLEOTIDE SEQUENCE [LARGE SCALE GENOMIC DNA]</scope>
    <source>
        <strain evidence="14">CCUG 60023</strain>
    </source>
</reference>
<evidence type="ECO:0000256" key="8">
    <source>
        <dbReference type="ARBA" id="ARBA00022989"/>
    </source>
</evidence>
<evidence type="ECO:0000256" key="2">
    <source>
        <dbReference type="ARBA" id="ARBA00022519"/>
    </source>
</evidence>
<keyword evidence="9 11" id="KW-0472">Membrane</keyword>
<dbReference type="RefSeq" id="WP_377211324.1">
    <property type="nucleotide sequence ID" value="NZ_JBHTJV010000002.1"/>
</dbReference>
<evidence type="ECO:0000256" key="3">
    <source>
        <dbReference type="ARBA" id="ARBA00022676"/>
    </source>
</evidence>
<comment type="catalytic activity">
    <reaction evidence="11">
        <text>[GlcNAc-(1-&gt;4)-Mur2Ac(oyl-L-Ala-gamma-D-Glu-L-Lys-D-Ala-D-Ala)](n)-di-trans,octa-cis-undecaprenyl diphosphate + beta-D-GlcNAc-(1-&gt;4)-Mur2Ac(oyl-L-Ala-gamma-D-Glu-L-Lys-D-Ala-D-Ala)-di-trans,octa-cis-undecaprenyl diphosphate = [GlcNAc-(1-&gt;4)-Mur2Ac(oyl-L-Ala-gamma-D-Glu-L-Lys-D-Ala-D-Ala)](n+1)-di-trans,octa-cis-undecaprenyl diphosphate + di-trans,octa-cis-undecaprenyl diphosphate + H(+)</text>
        <dbReference type="Rhea" id="RHEA:23708"/>
        <dbReference type="Rhea" id="RHEA-COMP:9602"/>
        <dbReference type="Rhea" id="RHEA-COMP:9603"/>
        <dbReference type="ChEBI" id="CHEBI:15378"/>
        <dbReference type="ChEBI" id="CHEBI:58405"/>
        <dbReference type="ChEBI" id="CHEBI:60033"/>
        <dbReference type="ChEBI" id="CHEBI:78435"/>
        <dbReference type="EC" id="2.4.99.28"/>
    </reaction>
</comment>
<evidence type="ECO:0000256" key="6">
    <source>
        <dbReference type="ARBA" id="ARBA00022960"/>
    </source>
</evidence>
<evidence type="ECO:0000256" key="4">
    <source>
        <dbReference type="ARBA" id="ARBA00022679"/>
    </source>
</evidence>
<keyword evidence="1 11" id="KW-1003">Cell membrane</keyword>
<keyword evidence="14" id="KW-1185">Reference proteome</keyword>
<comment type="caution">
    <text evidence="13">The sequence shown here is derived from an EMBL/GenBank/DDBJ whole genome shotgun (WGS) entry which is preliminary data.</text>
</comment>
<comment type="pathway">
    <text evidence="11">Cell wall biogenesis; peptidoglycan biosynthesis.</text>
</comment>
<gene>
    <name evidence="11 13" type="primary">mtgA</name>
    <name evidence="13" type="ORF">ACFQ14_00670</name>
</gene>
<organism evidence="13 14">
    <name type="scientific">Pseudahrensia aquimaris</name>
    <dbReference type="NCBI Taxonomy" id="744461"/>
    <lineage>
        <taxon>Bacteria</taxon>
        <taxon>Pseudomonadati</taxon>
        <taxon>Pseudomonadota</taxon>
        <taxon>Alphaproteobacteria</taxon>
        <taxon>Hyphomicrobiales</taxon>
        <taxon>Ahrensiaceae</taxon>
        <taxon>Pseudahrensia</taxon>
    </lineage>
</organism>
<dbReference type="PANTHER" id="PTHR30400:SF0">
    <property type="entry name" value="BIOSYNTHETIC PEPTIDOGLYCAN TRANSGLYCOSYLASE"/>
    <property type="match status" value="1"/>
</dbReference>
<dbReference type="InterPro" id="IPR023346">
    <property type="entry name" value="Lysozyme-like_dom_sf"/>
</dbReference>
<keyword evidence="6 11" id="KW-0133">Cell shape</keyword>
<evidence type="ECO:0000256" key="7">
    <source>
        <dbReference type="ARBA" id="ARBA00022984"/>
    </source>
</evidence>
<dbReference type="Proteomes" id="UP001597101">
    <property type="component" value="Unassembled WGS sequence"/>
</dbReference>
<dbReference type="Gene3D" id="1.10.3810.10">
    <property type="entry name" value="Biosynthetic peptidoglycan transglycosylase-like"/>
    <property type="match status" value="1"/>
</dbReference>
<keyword evidence="2 11" id="KW-0997">Cell inner membrane</keyword>
<dbReference type="SUPFAM" id="SSF53955">
    <property type="entry name" value="Lysozyme-like"/>
    <property type="match status" value="1"/>
</dbReference>
<evidence type="ECO:0000256" key="9">
    <source>
        <dbReference type="ARBA" id="ARBA00023136"/>
    </source>
</evidence>
<name>A0ABW3FBT0_9HYPH</name>
<feature type="domain" description="Glycosyl transferase family 51" evidence="12">
    <location>
        <begin position="57"/>
        <end position="217"/>
    </location>
</feature>
<evidence type="ECO:0000313" key="13">
    <source>
        <dbReference type="EMBL" id="MFD0914913.1"/>
    </source>
</evidence>
<comment type="similarity">
    <text evidence="11">Belongs to the glycosyltransferase 51 family.</text>
</comment>